<name>A0A8H3TY49_9TREE</name>
<accession>A0A8H3TY49</accession>
<feature type="region of interest" description="Disordered" evidence="2">
    <location>
        <begin position="190"/>
        <end position="260"/>
    </location>
</feature>
<dbReference type="InterPro" id="IPR008636">
    <property type="entry name" value="Hook_C"/>
</dbReference>
<dbReference type="OrthoDB" id="49395at2759"/>
<keyword evidence="5" id="KW-1185">Reference proteome</keyword>
<keyword evidence="1" id="KW-0175">Coiled coil</keyword>
<evidence type="ECO:0000259" key="3">
    <source>
        <dbReference type="Pfam" id="PF05622"/>
    </source>
</evidence>
<dbReference type="Pfam" id="PF05622">
    <property type="entry name" value="HOOK"/>
    <property type="match status" value="1"/>
</dbReference>
<reference evidence="4" key="1">
    <citation type="submission" date="2020-07" db="EMBL/GenBank/DDBJ databases">
        <title>Draft Genome Sequence of a Deep-Sea Yeast, Naganishia (Cryptococcus) liquefaciens strain N6.</title>
        <authorList>
            <person name="Han Y.W."/>
            <person name="Kajitani R."/>
            <person name="Morimoto H."/>
            <person name="Parhat M."/>
            <person name="Tsubouchi H."/>
            <person name="Bakenova O."/>
            <person name="Ogata M."/>
            <person name="Argunhan B."/>
            <person name="Aoki R."/>
            <person name="Kajiwara S."/>
            <person name="Itoh T."/>
            <person name="Iwasaki H."/>
        </authorList>
    </citation>
    <scope>NUCLEOTIDE SEQUENCE</scope>
    <source>
        <strain evidence="4">N6</strain>
    </source>
</reference>
<feature type="coiled-coil region" evidence="1">
    <location>
        <begin position="267"/>
        <end position="427"/>
    </location>
</feature>
<gene>
    <name evidence="4" type="ORF">NliqN6_5639</name>
</gene>
<dbReference type="PANTHER" id="PTHR18947:SF28">
    <property type="entry name" value="GIRDIN, ISOFORM A"/>
    <property type="match status" value="1"/>
</dbReference>
<feature type="region of interest" description="Disordered" evidence="2">
    <location>
        <begin position="438"/>
        <end position="464"/>
    </location>
</feature>
<dbReference type="AlphaFoldDB" id="A0A8H3TY49"/>
<feature type="region of interest" description="Disordered" evidence="2">
    <location>
        <begin position="513"/>
        <end position="533"/>
    </location>
</feature>
<evidence type="ECO:0000256" key="2">
    <source>
        <dbReference type="SAM" id="MobiDB-lite"/>
    </source>
</evidence>
<feature type="compositionally biased region" description="Low complexity" evidence="2">
    <location>
        <begin position="201"/>
        <end position="211"/>
    </location>
</feature>
<dbReference type="Proteomes" id="UP000620104">
    <property type="component" value="Unassembled WGS sequence"/>
</dbReference>
<protein>
    <recommendedName>
        <fullName evidence="3">Hook C-terminal domain-containing protein</fullName>
    </recommendedName>
</protein>
<evidence type="ECO:0000256" key="1">
    <source>
        <dbReference type="SAM" id="Coils"/>
    </source>
</evidence>
<dbReference type="GO" id="GO:0031122">
    <property type="term" value="P:cytoplasmic microtubule organization"/>
    <property type="evidence" value="ECO:0007669"/>
    <property type="project" value="InterPro"/>
</dbReference>
<dbReference type="EMBL" id="BLZA01000040">
    <property type="protein sequence ID" value="GHJ89237.1"/>
    <property type="molecule type" value="Genomic_DNA"/>
</dbReference>
<dbReference type="GO" id="GO:0005815">
    <property type="term" value="C:microtubule organizing center"/>
    <property type="evidence" value="ECO:0007669"/>
    <property type="project" value="TreeGrafter"/>
</dbReference>
<proteinExistence type="predicted"/>
<dbReference type="GO" id="GO:0008017">
    <property type="term" value="F:microtubule binding"/>
    <property type="evidence" value="ECO:0007669"/>
    <property type="project" value="InterPro"/>
</dbReference>
<dbReference type="GO" id="GO:0051959">
    <property type="term" value="F:dynein light intermediate chain binding"/>
    <property type="evidence" value="ECO:0007669"/>
    <property type="project" value="TreeGrafter"/>
</dbReference>
<evidence type="ECO:0000313" key="4">
    <source>
        <dbReference type="EMBL" id="GHJ89237.1"/>
    </source>
</evidence>
<dbReference type="GO" id="GO:0005737">
    <property type="term" value="C:cytoplasm"/>
    <property type="evidence" value="ECO:0007669"/>
    <property type="project" value="TreeGrafter"/>
</dbReference>
<dbReference type="SUPFAM" id="SSF116907">
    <property type="entry name" value="Hook domain"/>
    <property type="match status" value="1"/>
</dbReference>
<organism evidence="4 5">
    <name type="scientific">Naganishia liquefaciens</name>
    <dbReference type="NCBI Taxonomy" id="104408"/>
    <lineage>
        <taxon>Eukaryota</taxon>
        <taxon>Fungi</taxon>
        <taxon>Dikarya</taxon>
        <taxon>Basidiomycota</taxon>
        <taxon>Agaricomycotina</taxon>
        <taxon>Tremellomycetes</taxon>
        <taxon>Filobasidiales</taxon>
        <taxon>Filobasidiaceae</taxon>
        <taxon>Naganishia</taxon>
    </lineage>
</organism>
<dbReference type="PANTHER" id="PTHR18947">
    <property type="entry name" value="HOOK PROTEINS"/>
    <property type="match status" value="1"/>
</dbReference>
<comment type="caution">
    <text evidence="4">The sequence shown here is derived from an EMBL/GenBank/DDBJ whole genome shotgun (WGS) entry which is preliminary data.</text>
</comment>
<sequence>MDEVNTVSALLAYTTAVLQDRNNDGLDIRSVKNALAPKVLQVMVGMPELPQAYNQLQILKIVYYRLALEHDLAIHLPFPDIKALSSLDPPNSEFIKLYSIILVQQTVWSEENSRFVRVIQGLEQKHQECLKVVIEDALAGLPEESPEEALPDKGMDDSLRRADLFCKAQRRSAALQAKLAEAMQQGETARHTLTEAAYKPSGLRDSSSLRRGVPDKTLGEDSNFTLGDSDTESESNGDLKHTSHDDSRVPSSVYRGTAKERMRELEVERLQADLDEKADELRQLEIQLEELRQTVQAYASRIAELEAAVEEVGHLRDEAEVHRHSAEKLKKSENVVDKLKKKLESTSGMRSELQDMQKQVQILRDENSEWENRYTTMMRERKTNATSRIFDQELVSETQMTALSARLQQLELDTHAKEAEIKRLEAILFASSRRGSERSGKSLLHDYGETSPTKTTEGEMQVSPVSDRLLSPTLMREFDTSQADTEIKSGTYDRLHRRILELEALLAKVSRSARSTSDGSMTLPGPEAISRQTADNGRPHFELEAGADNETLRLKVQEATADAEMRYRTEKLLMLKAWTDLGQRAMKLGGNPDGTGSAASGSGGQLLELSWANRMRRQMHTMDRLVEPSKQQA</sequence>
<feature type="compositionally biased region" description="Basic and acidic residues" evidence="2">
    <location>
        <begin position="438"/>
        <end position="448"/>
    </location>
</feature>
<evidence type="ECO:0000313" key="5">
    <source>
        <dbReference type="Proteomes" id="UP000620104"/>
    </source>
</evidence>
<feature type="compositionally biased region" description="Basic and acidic residues" evidence="2">
    <location>
        <begin position="237"/>
        <end position="248"/>
    </location>
</feature>
<feature type="domain" description="Hook C-terminal" evidence="3">
    <location>
        <begin position="266"/>
        <end position="427"/>
    </location>
</feature>
<dbReference type="GO" id="GO:0030705">
    <property type="term" value="P:cytoskeleton-dependent intracellular transport"/>
    <property type="evidence" value="ECO:0007669"/>
    <property type="project" value="TreeGrafter"/>
</dbReference>